<dbReference type="AlphaFoldDB" id="A0A371D0P4"/>
<name>A0A371D0P4_9APHY</name>
<proteinExistence type="predicted"/>
<accession>A0A371D0P4</accession>
<gene>
    <name evidence="1" type="ORF">OH76DRAFT_897243</name>
</gene>
<organism evidence="1 2">
    <name type="scientific">Lentinus brumalis</name>
    <dbReference type="NCBI Taxonomy" id="2498619"/>
    <lineage>
        <taxon>Eukaryota</taxon>
        <taxon>Fungi</taxon>
        <taxon>Dikarya</taxon>
        <taxon>Basidiomycota</taxon>
        <taxon>Agaricomycotina</taxon>
        <taxon>Agaricomycetes</taxon>
        <taxon>Polyporales</taxon>
        <taxon>Polyporaceae</taxon>
        <taxon>Lentinus</taxon>
    </lineage>
</organism>
<evidence type="ECO:0000313" key="1">
    <source>
        <dbReference type="EMBL" id="RDX46107.1"/>
    </source>
</evidence>
<reference evidence="1 2" key="1">
    <citation type="journal article" date="2018" name="Biotechnol. Biofuels">
        <title>Integrative visual omics of the white-rot fungus Polyporus brumalis exposes the biotechnological potential of its oxidative enzymes for delignifying raw plant biomass.</title>
        <authorList>
            <person name="Miyauchi S."/>
            <person name="Rancon A."/>
            <person name="Drula E."/>
            <person name="Hage H."/>
            <person name="Chaduli D."/>
            <person name="Favel A."/>
            <person name="Grisel S."/>
            <person name="Henrissat B."/>
            <person name="Herpoel-Gimbert I."/>
            <person name="Ruiz-Duenas F.J."/>
            <person name="Chevret D."/>
            <person name="Hainaut M."/>
            <person name="Lin J."/>
            <person name="Wang M."/>
            <person name="Pangilinan J."/>
            <person name="Lipzen A."/>
            <person name="Lesage-Meessen L."/>
            <person name="Navarro D."/>
            <person name="Riley R."/>
            <person name="Grigoriev I.V."/>
            <person name="Zhou S."/>
            <person name="Raouche S."/>
            <person name="Rosso M.N."/>
        </authorList>
    </citation>
    <scope>NUCLEOTIDE SEQUENCE [LARGE SCALE GENOMIC DNA]</scope>
    <source>
        <strain evidence="1 2">BRFM 1820</strain>
    </source>
</reference>
<protein>
    <submittedName>
        <fullName evidence="1">Uncharacterized protein</fullName>
    </submittedName>
</protein>
<dbReference type="EMBL" id="KZ857430">
    <property type="protein sequence ID" value="RDX46107.1"/>
    <property type="molecule type" value="Genomic_DNA"/>
</dbReference>
<dbReference type="Proteomes" id="UP000256964">
    <property type="component" value="Unassembled WGS sequence"/>
</dbReference>
<evidence type="ECO:0000313" key="2">
    <source>
        <dbReference type="Proteomes" id="UP000256964"/>
    </source>
</evidence>
<keyword evidence="2" id="KW-1185">Reference proteome</keyword>
<sequence length="153" mass="17343">MAFVQCTSTARSIRSGQRGQSTARFGRRKAQTYCILSHVCHLHHLTHRHLRSCTRTSRCTEAQVRAPTTLHLHRTETAGRLGRTLVSNRATYGGWSNNLAVSLRTFRLLRGEQNAGLFHPPPHLHGEPRETHVADTCWDQILRGSLSNSNRER</sequence>